<dbReference type="Proteomes" id="UP001165121">
    <property type="component" value="Unassembled WGS sequence"/>
</dbReference>
<dbReference type="EMBL" id="BSXT01002914">
    <property type="protein sequence ID" value="GMF51504.1"/>
    <property type="molecule type" value="Genomic_DNA"/>
</dbReference>
<evidence type="ECO:0000313" key="1">
    <source>
        <dbReference type="EMBL" id="GMF51504.1"/>
    </source>
</evidence>
<reference evidence="1" key="1">
    <citation type="submission" date="2023-04" db="EMBL/GenBank/DDBJ databases">
        <title>Phytophthora fragariaefolia NBRC 109709.</title>
        <authorList>
            <person name="Ichikawa N."/>
            <person name="Sato H."/>
            <person name="Tonouchi N."/>
        </authorList>
    </citation>
    <scope>NUCLEOTIDE SEQUENCE</scope>
    <source>
        <strain evidence="1">NBRC 109709</strain>
    </source>
</reference>
<organism evidence="1 2">
    <name type="scientific">Phytophthora fragariaefolia</name>
    <dbReference type="NCBI Taxonomy" id="1490495"/>
    <lineage>
        <taxon>Eukaryota</taxon>
        <taxon>Sar</taxon>
        <taxon>Stramenopiles</taxon>
        <taxon>Oomycota</taxon>
        <taxon>Peronosporomycetes</taxon>
        <taxon>Peronosporales</taxon>
        <taxon>Peronosporaceae</taxon>
        <taxon>Phytophthora</taxon>
    </lineage>
</organism>
<accession>A0A9W7D4U0</accession>
<evidence type="ECO:0000313" key="2">
    <source>
        <dbReference type="Proteomes" id="UP001165121"/>
    </source>
</evidence>
<proteinExistence type="predicted"/>
<name>A0A9W7D4U0_9STRA</name>
<keyword evidence="2" id="KW-1185">Reference proteome</keyword>
<gene>
    <name evidence="1" type="ORF">Pfra01_002083400</name>
</gene>
<dbReference type="AlphaFoldDB" id="A0A9W7D4U0"/>
<sequence length="149" mass="16452">MDSICTRTTATSSTSSHRCQGWRRLSATPLEAADFVWPSEDEIRAAQLKLRANDSMEPSQPPLCWSKDRRIFLPEDERVRIPDGAAELLLGLCVVAHAGTSGHSGAKSAAKALEDLLSWLPLRKDVVSQFMHYMATASRKAPWSLGEML</sequence>
<protein>
    <submittedName>
        <fullName evidence="1">Unnamed protein product</fullName>
    </submittedName>
</protein>
<comment type="caution">
    <text evidence="1">The sequence shown here is derived from an EMBL/GenBank/DDBJ whole genome shotgun (WGS) entry which is preliminary data.</text>
</comment>